<dbReference type="InterPro" id="IPR003782">
    <property type="entry name" value="SCO1/SenC"/>
</dbReference>
<keyword evidence="8" id="KW-1185">Reference proteome</keyword>
<proteinExistence type="inferred from homology"/>
<protein>
    <submittedName>
        <fullName evidence="7">Synthesis of cytochrome C oxidase 2</fullName>
    </submittedName>
</protein>
<evidence type="ECO:0000256" key="4">
    <source>
        <dbReference type="SAM" id="MobiDB-lite"/>
    </source>
</evidence>
<keyword evidence="6" id="KW-0732">Signal</keyword>
<dbReference type="SUPFAM" id="SSF52833">
    <property type="entry name" value="Thioredoxin-like"/>
    <property type="match status" value="1"/>
</dbReference>
<dbReference type="GO" id="GO:0003012">
    <property type="term" value="P:muscle system process"/>
    <property type="evidence" value="ECO:0007669"/>
    <property type="project" value="Ensembl"/>
</dbReference>
<keyword evidence="5" id="KW-0472">Membrane</keyword>
<dbReference type="Proteomes" id="UP000594220">
    <property type="component" value="Unplaced"/>
</dbReference>
<dbReference type="GO" id="GO:0001654">
    <property type="term" value="P:eye development"/>
    <property type="evidence" value="ECO:0007669"/>
    <property type="project" value="Ensembl"/>
</dbReference>
<dbReference type="AlphaFoldDB" id="A0A7M4E653"/>
<evidence type="ECO:0000313" key="7">
    <source>
        <dbReference type="Ensembl" id="ENSCPRP00005005034.1"/>
    </source>
</evidence>
<feature type="binding site" evidence="2">
    <location>
        <position position="161"/>
    </location>
    <ligand>
        <name>Cu cation</name>
        <dbReference type="ChEBI" id="CHEBI:23378"/>
    </ligand>
</feature>
<gene>
    <name evidence="7" type="primary">SCO2</name>
</gene>
<dbReference type="GO" id="GO:0014823">
    <property type="term" value="P:response to activity"/>
    <property type="evidence" value="ECO:0007669"/>
    <property type="project" value="Ensembl"/>
</dbReference>
<dbReference type="GO" id="GO:0005743">
    <property type="term" value="C:mitochondrial inner membrane"/>
    <property type="evidence" value="ECO:0007669"/>
    <property type="project" value="Ensembl"/>
</dbReference>
<dbReference type="GO" id="GO:0046872">
    <property type="term" value="F:metal ion binding"/>
    <property type="evidence" value="ECO:0007669"/>
    <property type="project" value="UniProtKB-KW"/>
</dbReference>
<accession>A0A7M4E653</accession>
<dbReference type="CDD" id="cd02968">
    <property type="entry name" value="SCO"/>
    <property type="match status" value="1"/>
</dbReference>
<evidence type="ECO:0000256" key="6">
    <source>
        <dbReference type="SAM" id="SignalP"/>
    </source>
</evidence>
<dbReference type="PANTHER" id="PTHR12151:SF2">
    <property type="entry name" value="PROTEIN SCO2 HOMOLOG, MITOCHONDRIAL"/>
    <property type="match status" value="1"/>
</dbReference>
<feature type="binding site" evidence="2">
    <location>
        <position position="157"/>
    </location>
    <ligand>
        <name>Cu cation</name>
        <dbReference type="ChEBI" id="CHEBI:23378"/>
    </ligand>
</feature>
<dbReference type="GO" id="GO:0022904">
    <property type="term" value="P:respiratory electron transport chain"/>
    <property type="evidence" value="ECO:0007669"/>
    <property type="project" value="Ensembl"/>
</dbReference>
<name>A0A7M4E653_CROPO</name>
<feature type="region of interest" description="Disordered" evidence="4">
    <location>
        <begin position="23"/>
        <end position="57"/>
    </location>
</feature>
<sequence length="259" mass="28748">MLPTLRLLLLRLRLRGAARACPALRQGSTASAPQRPPGVGPRRPASHTCPWPSPRLPALEPLTSPARALSGEAGAKDKTPVMMRLLVVLMLGVSGLVVLLSLYQEKELKRWQQRVEQLRHMVVGQGDFQLVDHTGQPRCKADFTGQWVLLYFGFTHCPDICPEELEKLSGAVHLLEKDPSLPPVQPVFVTVDPKRDDPAAMARAGAPDEDGDYIVDHTVLIYLLAPDGLFLDFYTRGKSEAQIAHSVRRHMLTYRCINQ</sequence>
<keyword evidence="2" id="KW-0479">Metal-binding</keyword>
<dbReference type="InterPro" id="IPR036249">
    <property type="entry name" value="Thioredoxin-like_sf"/>
</dbReference>
<evidence type="ECO:0000256" key="1">
    <source>
        <dbReference type="ARBA" id="ARBA00010996"/>
    </source>
</evidence>
<evidence type="ECO:0000256" key="5">
    <source>
        <dbReference type="SAM" id="Phobius"/>
    </source>
</evidence>
<feature type="binding site" evidence="2">
    <location>
        <position position="217"/>
    </location>
    <ligand>
        <name>Cu cation</name>
        <dbReference type="ChEBI" id="CHEBI:23378"/>
    </ligand>
</feature>
<reference evidence="7" key="1">
    <citation type="submission" date="2025-08" db="UniProtKB">
        <authorList>
            <consortium name="Ensembl"/>
        </authorList>
    </citation>
    <scope>IDENTIFICATION</scope>
</reference>
<dbReference type="GO" id="GO:0033617">
    <property type="term" value="P:mitochondrial respiratory chain complex IV assembly"/>
    <property type="evidence" value="ECO:0007669"/>
    <property type="project" value="Ensembl"/>
</dbReference>
<keyword evidence="2" id="KW-0186">Copper</keyword>
<dbReference type="PANTHER" id="PTHR12151">
    <property type="entry name" value="ELECTRON TRANSPORT PROTIN SCO1/SENC FAMILY MEMBER"/>
    <property type="match status" value="1"/>
</dbReference>
<feature type="transmembrane region" description="Helical" evidence="5">
    <location>
        <begin position="81"/>
        <end position="103"/>
    </location>
</feature>
<keyword evidence="5" id="KW-0812">Transmembrane</keyword>
<organism evidence="7 8">
    <name type="scientific">Crocodylus porosus</name>
    <name type="common">Saltwater crocodile</name>
    <name type="synonym">Estuarine crocodile</name>
    <dbReference type="NCBI Taxonomy" id="8502"/>
    <lineage>
        <taxon>Eukaryota</taxon>
        <taxon>Metazoa</taxon>
        <taxon>Chordata</taxon>
        <taxon>Craniata</taxon>
        <taxon>Vertebrata</taxon>
        <taxon>Euteleostomi</taxon>
        <taxon>Archelosauria</taxon>
        <taxon>Archosauria</taxon>
        <taxon>Crocodylia</taxon>
        <taxon>Longirostres</taxon>
        <taxon>Crocodylidae</taxon>
        <taxon>Crocodylus</taxon>
    </lineage>
</organism>
<evidence type="ECO:0000256" key="3">
    <source>
        <dbReference type="PIRSR" id="PIRSR603782-2"/>
    </source>
</evidence>
<dbReference type="GO" id="GO:0030016">
    <property type="term" value="C:myofibril"/>
    <property type="evidence" value="ECO:0007669"/>
    <property type="project" value="Ensembl"/>
</dbReference>
<evidence type="ECO:0000256" key="2">
    <source>
        <dbReference type="PIRSR" id="PIRSR603782-1"/>
    </source>
</evidence>
<keyword evidence="5" id="KW-1133">Transmembrane helix</keyword>
<dbReference type="Ensembl" id="ENSCPRT00005005882.1">
    <property type="protein sequence ID" value="ENSCPRP00005005034.1"/>
    <property type="gene ID" value="ENSCPRG00005003614.1"/>
</dbReference>
<keyword evidence="3" id="KW-1015">Disulfide bond</keyword>
<dbReference type="GO" id="GO:0015035">
    <property type="term" value="F:protein-disulfide reductase activity"/>
    <property type="evidence" value="ECO:0007669"/>
    <property type="project" value="Ensembl"/>
</dbReference>
<dbReference type="GeneTree" id="ENSGT00390000004323"/>
<feature type="signal peptide" evidence="6">
    <location>
        <begin position="1"/>
        <end position="20"/>
    </location>
</feature>
<feature type="disulfide bond" description="Redox-active" evidence="3">
    <location>
        <begin position="157"/>
        <end position="161"/>
    </location>
</feature>
<comment type="similarity">
    <text evidence="1">Belongs to the SCO1/2 family.</text>
</comment>
<reference evidence="7" key="2">
    <citation type="submission" date="2025-09" db="UniProtKB">
        <authorList>
            <consortium name="Ensembl"/>
        </authorList>
    </citation>
    <scope>IDENTIFICATION</scope>
</reference>
<feature type="chain" id="PRO_5029720923" evidence="6">
    <location>
        <begin position="21"/>
        <end position="259"/>
    </location>
</feature>
<dbReference type="GO" id="GO:0055070">
    <property type="term" value="P:copper ion homeostasis"/>
    <property type="evidence" value="ECO:0007669"/>
    <property type="project" value="Ensembl"/>
</dbReference>
<dbReference type="Gene3D" id="3.40.30.10">
    <property type="entry name" value="Glutaredoxin"/>
    <property type="match status" value="2"/>
</dbReference>
<evidence type="ECO:0000313" key="8">
    <source>
        <dbReference type="Proteomes" id="UP000594220"/>
    </source>
</evidence>
<dbReference type="Pfam" id="PF02630">
    <property type="entry name" value="SCO1-SenC"/>
    <property type="match status" value="1"/>
</dbReference>